<dbReference type="InterPro" id="IPR046956">
    <property type="entry name" value="RLP23-like"/>
</dbReference>
<feature type="transmembrane region" description="Helical" evidence="7">
    <location>
        <begin position="187"/>
        <end position="208"/>
    </location>
</feature>
<dbReference type="Pfam" id="PF00560">
    <property type="entry name" value="LRR_1"/>
    <property type="match status" value="2"/>
</dbReference>
<evidence type="ECO:0000256" key="5">
    <source>
        <dbReference type="ARBA" id="ARBA00023136"/>
    </source>
</evidence>
<keyword evidence="6" id="KW-0325">Glycoprotein</keyword>
<comment type="caution">
    <text evidence="8">The sequence shown here is derived from an EMBL/GenBank/DDBJ whole genome shotgun (WGS) entry which is preliminary data.</text>
</comment>
<sequence length="294" mass="33488">MSMKNCTSLNMIDVGENRLTGRIPTWMGDSFSELIVLILRSNEFDGSIPSNLCRLANIQILDISSNMISGAIPECVQDYVVMTREHNDVYLIDLLWGIISFPLEDMLYSLYPKSFESAYFMWKGKEVKNHLTGSIPISLGDMSHLGVLDLSYYNLSGRIPQSNQGLTFDESAYVGEPKDDSVITEGFYIALGLDFIVGFWGILGTMFLNGRFRHAFFNEGLHMFCRRPPLRRRRPPPAVAPPPSQSPPSFTTDTHLLRLSYNLSPVSKFWIFPLIQIEFLYHKHQLPFTKCIEN</sequence>
<dbReference type="Gene3D" id="3.80.10.10">
    <property type="entry name" value="Ribonuclease Inhibitor"/>
    <property type="match status" value="1"/>
</dbReference>
<dbReference type="PANTHER" id="PTHR48063">
    <property type="entry name" value="LRR RECEPTOR-LIKE KINASE"/>
    <property type="match status" value="1"/>
</dbReference>
<evidence type="ECO:0000256" key="3">
    <source>
        <dbReference type="ARBA" id="ARBA00022729"/>
    </source>
</evidence>
<evidence type="ECO:0000256" key="7">
    <source>
        <dbReference type="SAM" id="Phobius"/>
    </source>
</evidence>
<evidence type="ECO:0000313" key="8">
    <source>
        <dbReference type="EMBL" id="KAK4416521.1"/>
    </source>
</evidence>
<dbReference type="EMBL" id="JACGWO010000010">
    <property type="protein sequence ID" value="KAK4416521.1"/>
    <property type="molecule type" value="Genomic_DNA"/>
</dbReference>
<keyword evidence="3" id="KW-0732">Signal</keyword>
<keyword evidence="9" id="KW-1185">Reference proteome</keyword>
<protein>
    <submittedName>
        <fullName evidence="8">Receptor-like protein EIX2</fullName>
    </submittedName>
</protein>
<dbReference type="InterPro" id="IPR001611">
    <property type="entry name" value="Leu-rich_rpt"/>
</dbReference>
<dbReference type="GO" id="GO:0016020">
    <property type="term" value="C:membrane"/>
    <property type="evidence" value="ECO:0007669"/>
    <property type="project" value="UniProtKB-SubCell"/>
</dbReference>
<dbReference type="PANTHER" id="PTHR48063:SF101">
    <property type="entry name" value="LRR RECEPTOR-LIKE SERINE_THREONINE-PROTEIN KINASE FLS2"/>
    <property type="match status" value="1"/>
</dbReference>
<keyword evidence="2 7" id="KW-0812">Transmembrane</keyword>
<reference evidence="8" key="2">
    <citation type="journal article" date="2024" name="Plant">
        <title>Genomic evolution and insights into agronomic trait innovations of Sesamum species.</title>
        <authorList>
            <person name="Miao H."/>
            <person name="Wang L."/>
            <person name="Qu L."/>
            <person name="Liu H."/>
            <person name="Sun Y."/>
            <person name="Le M."/>
            <person name="Wang Q."/>
            <person name="Wei S."/>
            <person name="Zheng Y."/>
            <person name="Lin W."/>
            <person name="Duan Y."/>
            <person name="Cao H."/>
            <person name="Xiong S."/>
            <person name="Wang X."/>
            <person name="Wei L."/>
            <person name="Li C."/>
            <person name="Ma Q."/>
            <person name="Ju M."/>
            <person name="Zhao R."/>
            <person name="Li G."/>
            <person name="Mu C."/>
            <person name="Tian Q."/>
            <person name="Mei H."/>
            <person name="Zhang T."/>
            <person name="Gao T."/>
            <person name="Zhang H."/>
        </authorList>
    </citation>
    <scope>NUCLEOTIDE SEQUENCE</scope>
    <source>
        <strain evidence="8">3651</strain>
    </source>
</reference>
<evidence type="ECO:0000256" key="4">
    <source>
        <dbReference type="ARBA" id="ARBA00022989"/>
    </source>
</evidence>
<evidence type="ECO:0000256" key="2">
    <source>
        <dbReference type="ARBA" id="ARBA00022692"/>
    </source>
</evidence>
<dbReference type="InterPro" id="IPR032675">
    <property type="entry name" value="LRR_dom_sf"/>
</dbReference>
<evidence type="ECO:0000313" key="9">
    <source>
        <dbReference type="Proteomes" id="UP001293254"/>
    </source>
</evidence>
<keyword evidence="8" id="KW-0675">Receptor</keyword>
<keyword evidence="4 7" id="KW-1133">Transmembrane helix</keyword>
<evidence type="ECO:0000256" key="1">
    <source>
        <dbReference type="ARBA" id="ARBA00004479"/>
    </source>
</evidence>
<evidence type="ECO:0000256" key="6">
    <source>
        <dbReference type="ARBA" id="ARBA00023180"/>
    </source>
</evidence>
<dbReference type="SUPFAM" id="SSF52058">
    <property type="entry name" value="L domain-like"/>
    <property type="match status" value="1"/>
</dbReference>
<organism evidence="8 9">
    <name type="scientific">Sesamum alatum</name>
    <dbReference type="NCBI Taxonomy" id="300844"/>
    <lineage>
        <taxon>Eukaryota</taxon>
        <taxon>Viridiplantae</taxon>
        <taxon>Streptophyta</taxon>
        <taxon>Embryophyta</taxon>
        <taxon>Tracheophyta</taxon>
        <taxon>Spermatophyta</taxon>
        <taxon>Magnoliopsida</taxon>
        <taxon>eudicotyledons</taxon>
        <taxon>Gunneridae</taxon>
        <taxon>Pentapetalae</taxon>
        <taxon>asterids</taxon>
        <taxon>lamiids</taxon>
        <taxon>Lamiales</taxon>
        <taxon>Pedaliaceae</taxon>
        <taxon>Sesamum</taxon>
    </lineage>
</organism>
<reference evidence="8" key="1">
    <citation type="submission" date="2020-06" db="EMBL/GenBank/DDBJ databases">
        <authorList>
            <person name="Li T."/>
            <person name="Hu X."/>
            <person name="Zhang T."/>
            <person name="Song X."/>
            <person name="Zhang H."/>
            <person name="Dai N."/>
            <person name="Sheng W."/>
            <person name="Hou X."/>
            <person name="Wei L."/>
        </authorList>
    </citation>
    <scope>NUCLEOTIDE SEQUENCE</scope>
    <source>
        <strain evidence="8">3651</strain>
        <tissue evidence="8">Leaf</tissue>
    </source>
</reference>
<comment type="subcellular location">
    <subcellularLocation>
        <location evidence="1">Membrane</location>
        <topology evidence="1">Single-pass type I membrane protein</topology>
    </subcellularLocation>
</comment>
<dbReference type="AlphaFoldDB" id="A0AAE1XS37"/>
<keyword evidence="5 7" id="KW-0472">Membrane</keyword>
<gene>
    <name evidence="8" type="ORF">Salat_2477600</name>
</gene>
<proteinExistence type="predicted"/>
<accession>A0AAE1XS37</accession>
<dbReference type="Proteomes" id="UP001293254">
    <property type="component" value="Unassembled WGS sequence"/>
</dbReference>
<name>A0AAE1XS37_9LAMI</name>